<feature type="binding site" description="axial binding residue" evidence="7">
    <location>
        <position position="453"/>
    </location>
    <ligand>
        <name>heme</name>
        <dbReference type="ChEBI" id="CHEBI:30413"/>
    </ligand>
    <ligandPart>
        <name>Fe</name>
        <dbReference type="ChEBI" id="CHEBI:18248"/>
    </ligandPart>
</feature>
<dbReference type="InterPro" id="IPR002401">
    <property type="entry name" value="Cyt_P450_E_grp-I"/>
</dbReference>
<dbReference type="GO" id="GO:0004497">
    <property type="term" value="F:monooxygenase activity"/>
    <property type="evidence" value="ECO:0007669"/>
    <property type="project" value="UniProtKB-KW"/>
</dbReference>
<dbReference type="Pfam" id="PF00067">
    <property type="entry name" value="p450"/>
    <property type="match status" value="1"/>
</dbReference>
<keyword evidence="9" id="KW-0812">Transmembrane</keyword>
<evidence type="ECO:0000256" key="3">
    <source>
        <dbReference type="ARBA" id="ARBA00010617"/>
    </source>
</evidence>
<evidence type="ECO:0000256" key="2">
    <source>
        <dbReference type="ARBA" id="ARBA00004685"/>
    </source>
</evidence>
<protein>
    <submittedName>
        <fullName evidence="10">Cytochrome P450</fullName>
    </submittedName>
</protein>
<dbReference type="AlphaFoldDB" id="A0A8K0STS7"/>
<evidence type="ECO:0000256" key="4">
    <source>
        <dbReference type="ARBA" id="ARBA00022617"/>
    </source>
</evidence>
<evidence type="ECO:0000256" key="8">
    <source>
        <dbReference type="RuleBase" id="RU000461"/>
    </source>
</evidence>
<dbReference type="InterPro" id="IPR050121">
    <property type="entry name" value="Cytochrome_P450_monoxygenase"/>
</dbReference>
<keyword evidence="9" id="KW-1133">Transmembrane helix</keyword>
<keyword evidence="6 7" id="KW-0408">Iron</keyword>
<dbReference type="InterPro" id="IPR017972">
    <property type="entry name" value="Cyt_P450_CS"/>
</dbReference>
<dbReference type="OrthoDB" id="1470350at2759"/>
<keyword evidence="8" id="KW-0560">Oxidoreductase</keyword>
<organism evidence="10 11">
    <name type="scientific">Stachybotrys elegans</name>
    <dbReference type="NCBI Taxonomy" id="80388"/>
    <lineage>
        <taxon>Eukaryota</taxon>
        <taxon>Fungi</taxon>
        <taxon>Dikarya</taxon>
        <taxon>Ascomycota</taxon>
        <taxon>Pezizomycotina</taxon>
        <taxon>Sordariomycetes</taxon>
        <taxon>Hypocreomycetidae</taxon>
        <taxon>Hypocreales</taxon>
        <taxon>Stachybotryaceae</taxon>
        <taxon>Stachybotrys</taxon>
    </lineage>
</organism>
<evidence type="ECO:0000256" key="1">
    <source>
        <dbReference type="ARBA" id="ARBA00001971"/>
    </source>
</evidence>
<keyword evidence="9" id="KW-0472">Membrane</keyword>
<dbReference type="EMBL" id="JAGPNK010000008">
    <property type="protein sequence ID" value="KAH7316854.1"/>
    <property type="molecule type" value="Genomic_DNA"/>
</dbReference>
<comment type="similarity">
    <text evidence="3 8">Belongs to the cytochrome P450 family.</text>
</comment>
<keyword evidence="11" id="KW-1185">Reference proteome</keyword>
<keyword evidence="5 7" id="KW-0479">Metal-binding</keyword>
<dbReference type="PANTHER" id="PTHR24305:SF210">
    <property type="entry name" value="CYTOCHROME P450 MONOOXYGENASE ASQL-RELATED"/>
    <property type="match status" value="1"/>
</dbReference>
<evidence type="ECO:0000256" key="9">
    <source>
        <dbReference type="SAM" id="Phobius"/>
    </source>
</evidence>
<name>A0A8K0STS7_9HYPO</name>
<evidence type="ECO:0000313" key="10">
    <source>
        <dbReference type="EMBL" id="KAH7316854.1"/>
    </source>
</evidence>
<comment type="cofactor">
    <cofactor evidence="1 7">
        <name>heme</name>
        <dbReference type="ChEBI" id="CHEBI:30413"/>
    </cofactor>
</comment>
<evidence type="ECO:0000256" key="6">
    <source>
        <dbReference type="ARBA" id="ARBA00023004"/>
    </source>
</evidence>
<evidence type="ECO:0000256" key="7">
    <source>
        <dbReference type="PIRSR" id="PIRSR602401-1"/>
    </source>
</evidence>
<keyword evidence="8" id="KW-0503">Monooxygenase</keyword>
<dbReference type="Gene3D" id="1.10.630.10">
    <property type="entry name" value="Cytochrome P450"/>
    <property type="match status" value="1"/>
</dbReference>
<dbReference type="InterPro" id="IPR036396">
    <property type="entry name" value="Cyt_P450_sf"/>
</dbReference>
<dbReference type="GO" id="GO:0020037">
    <property type="term" value="F:heme binding"/>
    <property type="evidence" value="ECO:0007669"/>
    <property type="project" value="InterPro"/>
</dbReference>
<accession>A0A8K0STS7</accession>
<dbReference type="PROSITE" id="PS00086">
    <property type="entry name" value="CYTOCHROME_P450"/>
    <property type="match status" value="1"/>
</dbReference>
<sequence>MAQTGISQAISWIVVSYWAHIIVSSFSIYAAARAVYNLHFHPAAKYPGPRLAAISNIWWAYQWMTGRYPMAIASVLREYGDVVRIGPNELVFVTPKAATDIYASQVKGLEYFPKADFISLGLRDQGITWERDPVKHRQKAKLLLPAFSAKSLKQKEGKLHKYIDLFIQKMKHKAEQGEEVELRRWADWLAMDIAADLGYSHELHQVEDEKQSVVLTSVWNVNLFVTVHTISKKFPLLGWMQYLAVPPSAVWSFYKAHSINRGAFNHRVQSQGKLQHVDHFDHLVSSMPPNPSQAQLDSLETICAHLSLAGSEPISSSFLCIVAFSLQYQAFHSMLVAEIRQAFNTYDEITASSVAPLNLLHAAMMEQLRVAVVGATGQPRVSPGATVDGHYIPKGVQVQYGNYAFTRDPRFFHDAYRYRPQRWLSKDHGLWDSAYANDRVNDFNPWSLGVRACPGMKLSSDEIKLIMAKVLWTFDVEIMHGQHVDFERDFRMYGMLTKPDVWVRFHPVVREV</sequence>
<dbReference type="InterPro" id="IPR001128">
    <property type="entry name" value="Cyt_P450"/>
</dbReference>
<gene>
    <name evidence="10" type="ORF">B0I35DRAFT_434145</name>
</gene>
<feature type="transmembrane region" description="Helical" evidence="9">
    <location>
        <begin position="12"/>
        <end position="32"/>
    </location>
</feature>
<dbReference type="GO" id="GO:0016705">
    <property type="term" value="F:oxidoreductase activity, acting on paired donors, with incorporation or reduction of molecular oxygen"/>
    <property type="evidence" value="ECO:0007669"/>
    <property type="project" value="InterPro"/>
</dbReference>
<evidence type="ECO:0000313" key="11">
    <source>
        <dbReference type="Proteomes" id="UP000813444"/>
    </source>
</evidence>
<keyword evidence="4 7" id="KW-0349">Heme</keyword>
<comment type="pathway">
    <text evidence="2">Mycotoxin biosynthesis.</text>
</comment>
<comment type="caution">
    <text evidence="10">The sequence shown here is derived from an EMBL/GenBank/DDBJ whole genome shotgun (WGS) entry which is preliminary data.</text>
</comment>
<dbReference type="PANTHER" id="PTHR24305">
    <property type="entry name" value="CYTOCHROME P450"/>
    <property type="match status" value="1"/>
</dbReference>
<dbReference type="PRINTS" id="PR00463">
    <property type="entry name" value="EP450I"/>
</dbReference>
<evidence type="ECO:0000256" key="5">
    <source>
        <dbReference type="ARBA" id="ARBA00022723"/>
    </source>
</evidence>
<dbReference type="Proteomes" id="UP000813444">
    <property type="component" value="Unassembled WGS sequence"/>
</dbReference>
<dbReference type="SUPFAM" id="SSF48264">
    <property type="entry name" value="Cytochrome P450"/>
    <property type="match status" value="1"/>
</dbReference>
<proteinExistence type="inferred from homology"/>
<dbReference type="GO" id="GO:0005506">
    <property type="term" value="F:iron ion binding"/>
    <property type="evidence" value="ECO:0007669"/>
    <property type="project" value="InterPro"/>
</dbReference>
<reference evidence="10" key="1">
    <citation type="journal article" date="2021" name="Nat. Commun.">
        <title>Genetic determinants of endophytism in the Arabidopsis root mycobiome.</title>
        <authorList>
            <person name="Mesny F."/>
            <person name="Miyauchi S."/>
            <person name="Thiergart T."/>
            <person name="Pickel B."/>
            <person name="Atanasova L."/>
            <person name="Karlsson M."/>
            <person name="Huettel B."/>
            <person name="Barry K.W."/>
            <person name="Haridas S."/>
            <person name="Chen C."/>
            <person name="Bauer D."/>
            <person name="Andreopoulos W."/>
            <person name="Pangilinan J."/>
            <person name="LaButti K."/>
            <person name="Riley R."/>
            <person name="Lipzen A."/>
            <person name="Clum A."/>
            <person name="Drula E."/>
            <person name="Henrissat B."/>
            <person name="Kohler A."/>
            <person name="Grigoriev I.V."/>
            <person name="Martin F.M."/>
            <person name="Hacquard S."/>
        </authorList>
    </citation>
    <scope>NUCLEOTIDE SEQUENCE</scope>
    <source>
        <strain evidence="10">MPI-CAGE-CH-0235</strain>
    </source>
</reference>